<evidence type="ECO:0000256" key="4">
    <source>
        <dbReference type="SAM" id="MobiDB-lite"/>
    </source>
</evidence>
<keyword evidence="3" id="KW-0479">Metal-binding</keyword>
<evidence type="ECO:0000313" key="6">
    <source>
        <dbReference type="EMBL" id="CAK0783057.1"/>
    </source>
</evidence>
<feature type="region of interest" description="Disordered" evidence="4">
    <location>
        <begin position="61"/>
        <end position="88"/>
    </location>
</feature>
<name>A0AAV1IA19_9CHLO</name>
<dbReference type="InterPro" id="IPR029035">
    <property type="entry name" value="DHS-like_NAD/FAD-binding_dom"/>
</dbReference>
<organism evidence="6 7">
    <name type="scientific">Coccomyxa viridis</name>
    <dbReference type="NCBI Taxonomy" id="1274662"/>
    <lineage>
        <taxon>Eukaryota</taxon>
        <taxon>Viridiplantae</taxon>
        <taxon>Chlorophyta</taxon>
        <taxon>core chlorophytes</taxon>
        <taxon>Trebouxiophyceae</taxon>
        <taxon>Trebouxiophyceae incertae sedis</taxon>
        <taxon>Coccomyxaceae</taxon>
        <taxon>Coccomyxa</taxon>
    </lineage>
</organism>
<evidence type="ECO:0000256" key="1">
    <source>
        <dbReference type="ARBA" id="ARBA00022679"/>
    </source>
</evidence>
<keyword evidence="2" id="KW-0520">NAD</keyword>
<feature type="compositionally biased region" description="Basic and acidic residues" evidence="4">
    <location>
        <begin position="72"/>
        <end position="83"/>
    </location>
</feature>
<gene>
    <name evidence="6" type="ORF">CVIRNUC_006252</name>
</gene>
<feature type="domain" description="Deacetylase sirtuin-type" evidence="5">
    <location>
        <begin position="96"/>
        <end position="422"/>
    </location>
</feature>
<feature type="active site" description="Proton acceptor" evidence="3">
    <location>
        <position position="218"/>
    </location>
</feature>
<reference evidence="6 7" key="1">
    <citation type="submission" date="2023-10" db="EMBL/GenBank/DDBJ databases">
        <authorList>
            <person name="Maclean D."/>
            <person name="Macfadyen A."/>
        </authorList>
    </citation>
    <scope>NUCLEOTIDE SEQUENCE [LARGE SCALE GENOMIC DNA]</scope>
</reference>
<dbReference type="InterPro" id="IPR003000">
    <property type="entry name" value="Sirtuin"/>
</dbReference>
<dbReference type="Pfam" id="PF02146">
    <property type="entry name" value="SIR2"/>
    <property type="match status" value="1"/>
</dbReference>
<feature type="binding site" evidence="3">
    <location>
        <position position="229"/>
    </location>
    <ligand>
        <name>Zn(2+)</name>
        <dbReference type="ChEBI" id="CHEBI:29105"/>
    </ligand>
</feature>
<feature type="binding site" evidence="3">
    <location>
        <position position="226"/>
    </location>
    <ligand>
        <name>Zn(2+)</name>
        <dbReference type="ChEBI" id="CHEBI:29105"/>
    </ligand>
</feature>
<dbReference type="InterPro" id="IPR026591">
    <property type="entry name" value="Sirtuin_cat_small_dom_sf"/>
</dbReference>
<feature type="binding site" evidence="3">
    <location>
        <position position="323"/>
    </location>
    <ligand>
        <name>Zn(2+)</name>
        <dbReference type="ChEBI" id="CHEBI:29105"/>
    </ligand>
</feature>
<dbReference type="Proteomes" id="UP001314263">
    <property type="component" value="Unassembled WGS sequence"/>
</dbReference>
<dbReference type="InterPro" id="IPR050134">
    <property type="entry name" value="NAD-dep_sirtuin_deacylases"/>
</dbReference>
<dbReference type="Gene3D" id="3.30.1600.10">
    <property type="entry name" value="SIR2/SIRT2 'Small Domain"/>
    <property type="match status" value="2"/>
</dbReference>
<proteinExistence type="predicted"/>
<protein>
    <recommendedName>
        <fullName evidence="5">Deacetylase sirtuin-type domain-containing protein</fullName>
    </recommendedName>
</protein>
<dbReference type="PANTHER" id="PTHR11085">
    <property type="entry name" value="NAD-DEPENDENT PROTEIN DEACYLASE SIRTUIN-5, MITOCHONDRIAL-RELATED"/>
    <property type="match status" value="1"/>
</dbReference>
<dbReference type="EMBL" id="CAUYUE010000008">
    <property type="protein sequence ID" value="CAK0783057.1"/>
    <property type="molecule type" value="Genomic_DNA"/>
</dbReference>
<dbReference type="Gene3D" id="3.40.50.1220">
    <property type="entry name" value="TPP-binding domain"/>
    <property type="match status" value="2"/>
</dbReference>
<feature type="binding site" evidence="3">
    <location>
        <position position="320"/>
    </location>
    <ligand>
        <name>Zn(2+)</name>
        <dbReference type="ChEBI" id="CHEBI:29105"/>
    </ligand>
</feature>
<comment type="caution">
    <text evidence="6">The sequence shown here is derived from an EMBL/GenBank/DDBJ whole genome shotgun (WGS) entry which is preliminary data.</text>
</comment>
<dbReference type="PROSITE" id="PS50305">
    <property type="entry name" value="SIRTUIN"/>
    <property type="match status" value="1"/>
</dbReference>
<accession>A0AAV1IA19</accession>
<dbReference type="InterPro" id="IPR026590">
    <property type="entry name" value="Ssirtuin_cat_dom"/>
</dbReference>
<dbReference type="GO" id="GO:0046872">
    <property type="term" value="F:metal ion binding"/>
    <property type="evidence" value="ECO:0007669"/>
    <property type="project" value="UniProtKB-KW"/>
</dbReference>
<keyword evidence="7" id="KW-1185">Reference proteome</keyword>
<dbReference type="GO" id="GO:0070403">
    <property type="term" value="F:NAD+ binding"/>
    <property type="evidence" value="ECO:0007669"/>
    <property type="project" value="InterPro"/>
</dbReference>
<keyword evidence="3" id="KW-0862">Zinc</keyword>
<sequence>MPLGKWQPFSRCLLSHGKKGYKTAQCCILQPHRAFSSADSVQTADDDLRRVEFSQDRIGSDGSLITGTLPGKQEHAAQQEGRARPAALSPTAPVLPPISEHELQQLVDTIADSRRLVVLTGAGCSTESSVPDYRGPQGAYSTGFKPITHQQFMASAEAQKRYWARSFAGWHEFSDIHPNAAHEGLARLQQRGWVDALITQNVDRLHSKAGATDVIELHGTTHRVICMGCGETSPRQPFQDLLAELNPGAADYVQRLIRAGHDAEAARQRSLRVGSTSVEEARQAQLFKRRPDGDVEIPVRRPDGDVELQDAGKGFIVPPCPSCGGILKPDVVFFGDGVPAERSKRVLALAHECDAMLVVGSSLMVYSAFRLAKAAKTGDGRLAILSAGPTRADAMADLKVEALAGEALSRIASHPALLIPKTAV</sequence>
<keyword evidence="1" id="KW-0808">Transferase</keyword>
<evidence type="ECO:0000256" key="2">
    <source>
        <dbReference type="ARBA" id="ARBA00023027"/>
    </source>
</evidence>
<dbReference type="GO" id="GO:0017136">
    <property type="term" value="F:histone deacetylase activity, NAD-dependent"/>
    <property type="evidence" value="ECO:0007669"/>
    <property type="project" value="TreeGrafter"/>
</dbReference>
<dbReference type="AlphaFoldDB" id="A0AAV1IA19"/>
<dbReference type="PANTHER" id="PTHR11085:SF10">
    <property type="entry name" value="NAD-DEPENDENT PROTEIN DEACYLASE SIRTUIN-5, MITOCHONDRIAL-RELATED"/>
    <property type="match status" value="1"/>
</dbReference>
<evidence type="ECO:0000313" key="7">
    <source>
        <dbReference type="Proteomes" id="UP001314263"/>
    </source>
</evidence>
<dbReference type="SUPFAM" id="SSF52467">
    <property type="entry name" value="DHS-like NAD/FAD-binding domain"/>
    <property type="match status" value="1"/>
</dbReference>
<evidence type="ECO:0000259" key="5">
    <source>
        <dbReference type="PROSITE" id="PS50305"/>
    </source>
</evidence>
<evidence type="ECO:0000256" key="3">
    <source>
        <dbReference type="PROSITE-ProRule" id="PRU00236"/>
    </source>
</evidence>